<dbReference type="CDD" id="cd10796">
    <property type="entry name" value="GH57N_APU"/>
    <property type="match status" value="1"/>
</dbReference>
<evidence type="ECO:0000259" key="5">
    <source>
        <dbReference type="Pfam" id="PF03065"/>
    </source>
</evidence>
<dbReference type="GO" id="GO:0016787">
    <property type="term" value="F:hydrolase activity"/>
    <property type="evidence" value="ECO:0007669"/>
    <property type="project" value="UniProtKB-KW"/>
</dbReference>
<proteinExistence type="inferred from homology"/>
<dbReference type="Gene3D" id="3.20.110.10">
    <property type="entry name" value="Glycoside hydrolase 38, N terminal domain"/>
    <property type="match status" value="1"/>
</dbReference>
<evidence type="ECO:0000313" key="7">
    <source>
        <dbReference type="Proteomes" id="UP000297706"/>
    </source>
</evidence>
<evidence type="ECO:0000256" key="3">
    <source>
        <dbReference type="RuleBase" id="RU361196"/>
    </source>
</evidence>
<dbReference type="InterPro" id="IPR011330">
    <property type="entry name" value="Glyco_hydro/deAcase_b/a-brl"/>
</dbReference>
<dbReference type="GO" id="GO:0005975">
    <property type="term" value="P:carbohydrate metabolic process"/>
    <property type="evidence" value="ECO:0007669"/>
    <property type="project" value="InterPro"/>
</dbReference>
<dbReference type="PANTHER" id="PTHR36306">
    <property type="entry name" value="ALPHA-AMYLASE-RELATED-RELATED"/>
    <property type="match status" value="1"/>
</dbReference>
<dbReference type="AlphaFoldDB" id="A0A4Y9VSR1"/>
<protein>
    <submittedName>
        <fullName evidence="6">Glycoside hydrolase</fullName>
    </submittedName>
</protein>
<keyword evidence="6" id="KW-0378">Hydrolase</keyword>
<sequence>MFKVFVEVNADRPKLYLNLYWHMHQPDYRDLVTNEYVLPWTYLHAIKDYSDMVYHLEVNPKARVTFNFVPILLEQLEDYAQQVKQNTIRDPLLALLIKENLTDISNSECHLIVQSCFKSHHEKMLSPFPHYQRLLQMYQLVEPMMTNDQFHYLSGQYKADLLVWYHLAWCGESLRRTNPVVQALMAKGVLFTYEERVQLYGVIAETISDLIPRYKALMQSGQIEISTTPYYHPILPLLLDFKSTLDAMPDAPLPESKGYAGGQSRSVAHILSAKKAHEHYFGATPRGMWPAEGAVSHAALSLMAEHHVDWAATGQSVLANSLLKSQLNADNKQDYLYQPYRVTNGQSDILCFFRDDQLSDKIGFEYAKMHTHDAVTDFVQTLEHIHASNSNNTSKIVSVILDGENAWEYFPYNGFYFLSELYEVLANHPDIVMTTFSDIVDMYQSSNAVNEGLSAPILPQIAAGSWVYGTFSTWVGSKDKNLAWDLLCAAKKTYDTVLDKSVLSKQQREAAERQLAICEGSDWFWWFGDYNSSDSVASFDQLYRRNLINLYKLLDQPVPEVLHHRISTGGGNADNAGTMRRGQE</sequence>
<evidence type="ECO:0000313" key="6">
    <source>
        <dbReference type="EMBL" id="TFW71860.1"/>
    </source>
</evidence>
<feature type="region of interest" description="Disordered" evidence="4">
    <location>
        <begin position="565"/>
        <end position="584"/>
    </location>
</feature>
<dbReference type="InterPro" id="IPR052046">
    <property type="entry name" value="GH57_Enzymes"/>
</dbReference>
<feature type="domain" description="Glycoside hydrolase family 57 N-terminal" evidence="5">
    <location>
        <begin position="19"/>
        <end position="443"/>
    </location>
</feature>
<evidence type="ECO:0000256" key="4">
    <source>
        <dbReference type="SAM" id="MobiDB-lite"/>
    </source>
</evidence>
<dbReference type="EMBL" id="PQVH01000008">
    <property type="protein sequence ID" value="TFW71860.1"/>
    <property type="molecule type" value="Genomic_DNA"/>
</dbReference>
<reference evidence="6 7" key="1">
    <citation type="submission" date="2018-02" db="EMBL/GenBank/DDBJ databases">
        <title>A novel lanthanide dependent methylotroph, Methylotenera sp. La3113.</title>
        <authorList>
            <person name="Lv H."/>
            <person name="Tani A."/>
        </authorList>
    </citation>
    <scope>NUCLEOTIDE SEQUENCE [LARGE SCALE GENOMIC DNA]</scope>
    <source>
        <strain evidence="6 7">La3113</strain>
    </source>
</reference>
<name>A0A4Y9VSR1_9PROT</name>
<keyword evidence="7" id="KW-1185">Reference proteome</keyword>
<accession>A0A4Y9VSR1</accession>
<dbReference type="OrthoDB" id="9759321at2"/>
<dbReference type="Proteomes" id="UP000297706">
    <property type="component" value="Unassembled WGS sequence"/>
</dbReference>
<dbReference type="RefSeq" id="WP_135277627.1">
    <property type="nucleotide sequence ID" value="NZ_PQVH01000008.1"/>
</dbReference>
<keyword evidence="2 3" id="KW-0119">Carbohydrate metabolism</keyword>
<evidence type="ECO:0000256" key="2">
    <source>
        <dbReference type="ARBA" id="ARBA00023277"/>
    </source>
</evidence>
<comment type="caution">
    <text evidence="6">The sequence shown here is derived from an EMBL/GenBank/DDBJ whole genome shotgun (WGS) entry which is preliminary data.</text>
</comment>
<dbReference type="SUPFAM" id="SSF88713">
    <property type="entry name" value="Glycoside hydrolase/deacetylase"/>
    <property type="match status" value="1"/>
</dbReference>
<evidence type="ECO:0000256" key="1">
    <source>
        <dbReference type="ARBA" id="ARBA00006821"/>
    </source>
</evidence>
<comment type="similarity">
    <text evidence="1 3">Belongs to the glycosyl hydrolase 57 family.</text>
</comment>
<dbReference type="InterPro" id="IPR004300">
    <property type="entry name" value="Glyco_hydro_57_N"/>
</dbReference>
<gene>
    <name evidence="6" type="ORF">C3Y98_07200</name>
</gene>
<organism evidence="6 7">
    <name type="scientific">Methylotenera oryzisoli</name>
    <dbReference type="NCBI Taxonomy" id="2080758"/>
    <lineage>
        <taxon>Bacteria</taxon>
        <taxon>Pseudomonadati</taxon>
        <taxon>Pseudomonadota</taxon>
        <taxon>Betaproteobacteria</taxon>
        <taxon>Nitrosomonadales</taxon>
        <taxon>Methylophilaceae</taxon>
        <taxon>Methylotenera</taxon>
    </lineage>
</organism>
<dbReference type="InterPro" id="IPR027291">
    <property type="entry name" value="Glyco_hydro_38_N_sf"/>
</dbReference>
<dbReference type="Pfam" id="PF03065">
    <property type="entry name" value="Glyco_hydro_57"/>
    <property type="match status" value="1"/>
</dbReference>
<dbReference type="PANTHER" id="PTHR36306:SF1">
    <property type="entry name" value="ALPHA-AMYLASE-RELATED"/>
    <property type="match status" value="1"/>
</dbReference>